<dbReference type="GO" id="GO:0000724">
    <property type="term" value="P:double-strand break repair via homologous recombination"/>
    <property type="evidence" value="ECO:0007669"/>
    <property type="project" value="TreeGrafter"/>
</dbReference>
<dbReference type="SUPFAM" id="SSF56300">
    <property type="entry name" value="Metallo-dependent phosphatases"/>
    <property type="match status" value="1"/>
</dbReference>
<comment type="cofactor">
    <cofactor evidence="1 16">
        <name>Mn(2+)</name>
        <dbReference type="ChEBI" id="CHEBI:29035"/>
    </cofactor>
</comment>
<evidence type="ECO:0000256" key="14">
    <source>
        <dbReference type="ARBA" id="ARBA00023242"/>
    </source>
</evidence>
<dbReference type="AlphaFoldDB" id="A0AAX4H632"/>
<feature type="region of interest" description="Disordered" evidence="19">
    <location>
        <begin position="512"/>
        <end position="657"/>
    </location>
</feature>
<keyword evidence="9 16" id="KW-0227">DNA damage</keyword>
<dbReference type="GO" id="GO:0030145">
    <property type="term" value="F:manganese ion binding"/>
    <property type="evidence" value="ECO:0007669"/>
    <property type="project" value="UniProtKB-UniRule"/>
</dbReference>
<proteinExistence type="inferred from homology"/>
<evidence type="ECO:0000256" key="19">
    <source>
        <dbReference type="SAM" id="MobiDB-lite"/>
    </source>
</evidence>
<dbReference type="InterPro" id="IPR007281">
    <property type="entry name" value="Mre11_DNA-bd"/>
</dbReference>
<dbReference type="Gene3D" id="3.60.21.10">
    <property type="match status" value="1"/>
</dbReference>
<reference evidence="21 22" key="1">
    <citation type="submission" date="2023-10" db="EMBL/GenBank/DDBJ databases">
        <title>Draft Genome Sequence of Candida saopaulonensis from a very Premature Infant with Sepsis.</title>
        <authorList>
            <person name="Ning Y."/>
            <person name="Dai R."/>
            <person name="Xiao M."/>
            <person name="Xu Y."/>
            <person name="Yan Q."/>
            <person name="Zhang L."/>
        </authorList>
    </citation>
    <scope>NUCLEOTIDE SEQUENCE [LARGE SCALE GENOMIC DNA]</scope>
    <source>
        <strain evidence="21 22">19XY460</strain>
    </source>
</reference>
<keyword evidence="22" id="KW-1185">Reference proteome</keyword>
<dbReference type="SMART" id="SM01347">
    <property type="entry name" value="Mre11_DNA_bind"/>
    <property type="match status" value="1"/>
</dbReference>
<feature type="compositionally biased region" description="Basic residues" evidence="19">
    <location>
        <begin position="603"/>
        <end position="618"/>
    </location>
</feature>
<evidence type="ECO:0000313" key="22">
    <source>
        <dbReference type="Proteomes" id="UP001338582"/>
    </source>
</evidence>
<dbReference type="PIRSF" id="PIRSF000882">
    <property type="entry name" value="DSB_repair_MRE11"/>
    <property type="match status" value="1"/>
</dbReference>
<evidence type="ECO:0000256" key="7">
    <source>
        <dbReference type="ARBA" id="ARBA00022723"/>
    </source>
</evidence>
<dbReference type="GO" id="GO:0000014">
    <property type="term" value="F:single-stranded DNA endodeoxyribonuclease activity"/>
    <property type="evidence" value="ECO:0007669"/>
    <property type="project" value="TreeGrafter"/>
</dbReference>
<gene>
    <name evidence="21" type="ORF">PUMCH_001066</name>
</gene>
<evidence type="ECO:0000256" key="3">
    <source>
        <dbReference type="ARBA" id="ARBA00004286"/>
    </source>
</evidence>
<dbReference type="Pfam" id="PF00149">
    <property type="entry name" value="Metallophos"/>
    <property type="match status" value="1"/>
</dbReference>
<dbReference type="InterPro" id="IPR003701">
    <property type="entry name" value="Mre11"/>
</dbReference>
<evidence type="ECO:0000256" key="10">
    <source>
        <dbReference type="ARBA" id="ARBA00022801"/>
    </source>
</evidence>
<keyword evidence="7" id="KW-0479">Metal-binding</keyword>
<dbReference type="EMBL" id="CP138894">
    <property type="protein sequence ID" value="WPK23819.1"/>
    <property type="molecule type" value="Genomic_DNA"/>
</dbReference>
<dbReference type="GO" id="GO:0035861">
    <property type="term" value="C:site of double-strand break"/>
    <property type="evidence" value="ECO:0007669"/>
    <property type="project" value="TreeGrafter"/>
</dbReference>
<dbReference type="GeneID" id="88172134"/>
<dbReference type="Proteomes" id="UP001338582">
    <property type="component" value="Chromosome 1"/>
</dbReference>
<dbReference type="PANTHER" id="PTHR10139">
    <property type="entry name" value="DOUBLE-STRAND BREAK REPAIR PROTEIN MRE11"/>
    <property type="match status" value="1"/>
</dbReference>
<keyword evidence="11 16" id="KW-0269">Exonuclease</keyword>
<evidence type="ECO:0000256" key="17">
    <source>
        <dbReference type="PIRSR" id="PIRSR000882-1"/>
    </source>
</evidence>
<dbReference type="GO" id="GO:0008296">
    <property type="term" value="F:3'-5'-DNA exonuclease activity"/>
    <property type="evidence" value="ECO:0007669"/>
    <property type="project" value="InterPro"/>
</dbReference>
<keyword evidence="10 16" id="KW-0378">Hydrolase</keyword>
<dbReference type="GO" id="GO:0007095">
    <property type="term" value="P:mitotic G2 DNA damage checkpoint signaling"/>
    <property type="evidence" value="ECO:0007669"/>
    <property type="project" value="TreeGrafter"/>
</dbReference>
<evidence type="ECO:0000256" key="8">
    <source>
        <dbReference type="ARBA" id="ARBA00022759"/>
    </source>
</evidence>
<dbReference type="InterPro" id="IPR029052">
    <property type="entry name" value="Metallo-depent_PP-like"/>
</dbReference>
<dbReference type="NCBIfam" id="TIGR00583">
    <property type="entry name" value="mre11"/>
    <property type="match status" value="1"/>
</dbReference>
<evidence type="ECO:0000256" key="16">
    <source>
        <dbReference type="PIRNR" id="PIRNR000882"/>
    </source>
</evidence>
<evidence type="ECO:0000313" key="21">
    <source>
        <dbReference type="EMBL" id="WPK23819.1"/>
    </source>
</evidence>
<comment type="similarity">
    <text evidence="4 16 18">Belongs to the MRE11/RAD32 family.</text>
</comment>
<accession>A0AAX4H632</accession>
<keyword evidence="12 16" id="KW-0234">DNA repair</keyword>
<dbReference type="CDD" id="cd00840">
    <property type="entry name" value="MPP_Mre11_N"/>
    <property type="match status" value="1"/>
</dbReference>
<dbReference type="RefSeq" id="XP_062876205.1">
    <property type="nucleotide sequence ID" value="XM_063020135.1"/>
</dbReference>
<dbReference type="GO" id="GO:0042138">
    <property type="term" value="P:meiotic DNA double-strand break formation"/>
    <property type="evidence" value="ECO:0007669"/>
    <property type="project" value="TreeGrafter"/>
</dbReference>
<feature type="compositionally biased region" description="Low complexity" evidence="19">
    <location>
        <begin position="644"/>
        <end position="657"/>
    </location>
</feature>
<feature type="compositionally biased region" description="Acidic residues" evidence="19">
    <location>
        <begin position="565"/>
        <end position="592"/>
    </location>
</feature>
<dbReference type="InterPro" id="IPR041796">
    <property type="entry name" value="Mre11_N"/>
</dbReference>
<dbReference type="GO" id="GO:0097552">
    <property type="term" value="P:mitochondrial double-strand break repair via homologous recombination"/>
    <property type="evidence" value="ECO:0007669"/>
    <property type="project" value="TreeGrafter"/>
</dbReference>
<feature type="active site" description="Proton donor" evidence="17">
    <location>
        <position position="128"/>
    </location>
</feature>
<dbReference type="PANTHER" id="PTHR10139:SF1">
    <property type="entry name" value="DOUBLE-STRAND BREAK REPAIR PROTEIN MRE11"/>
    <property type="match status" value="1"/>
</dbReference>
<dbReference type="GO" id="GO:0006303">
    <property type="term" value="P:double-strand break repair via nonhomologous end joining"/>
    <property type="evidence" value="ECO:0007669"/>
    <property type="project" value="TreeGrafter"/>
</dbReference>
<feature type="domain" description="Mre11 DNA-binding" evidence="20">
    <location>
        <begin position="292"/>
        <end position="453"/>
    </location>
</feature>
<evidence type="ECO:0000256" key="4">
    <source>
        <dbReference type="ARBA" id="ARBA00009028"/>
    </source>
</evidence>
<name>A0AAX4H632_9ASCO</name>
<comment type="subcellular location">
    <subcellularLocation>
        <location evidence="3">Chromosome</location>
    </subcellularLocation>
    <subcellularLocation>
        <location evidence="2 16">Nucleus</location>
    </subcellularLocation>
</comment>
<comment type="function">
    <text evidence="16">Core component of the MRN complex, which plays a central role in double-strand break (DSB) repair, DNA recombination, maintenance of telomere integrity and meiosis. The MRN complex is involved in the repair of DNA double-strand breaks (DSBs) via homologous recombination (HR), an error-free mechanism which primarily occurs during S and G2 phases. The complex (1) mediates the end resection of damaged DNA, which generates proper single-stranded DNA, a key initial steps in HR, and is (2) required for the recruitment of other repair factors and efficient activation of ATM and ATR upon DNA damage. Within the MRN complex, MRE11 possesses both single-strand endonuclease activity and double-strand-specific 3'-5' exonuclease activity. MRE11 first endonucleolytically cleaves the 5' strand at DNA DSB ends to prevent non-homologous end joining (NHEJ) and licence HR. It then generates a single-stranded DNA gap via 3' to 5' exonucleolytic degradation, which is required for single-strand invasion and recombination.</text>
</comment>
<evidence type="ECO:0000259" key="20">
    <source>
        <dbReference type="SMART" id="SM01347"/>
    </source>
</evidence>
<dbReference type="FunFam" id="3.60.21.10:FF:000011">
    <property type="entry name" value="Double-strand break repair protein"/>
    <property type="match status" value="1"/>
</dbReference>
<evidence type="ECO:0000256" key="6">
    <source>
        <dbReference type="ARBA" id="ARBA00022722"/>
    </source>
</evidence>
<dbReference type="InterPro" id="IPR038487">
    <property type="entry name" value="Mre11_capping_dom"/>
</dbReference>
<feature type="compositionally biased region" description="Basic residues" evidence="19">
    <location>
        <begin position="625"/>
        <end position="639"/>
    </location>
</feature>
<dbReference type="InterPro" id="IPR004843">
    <property type="entry name" value="Calcineurin-like_PHP"/>
</dbReference>
<keyword evidence="8 16" id="KW-0255">Endonuclease</keyword>
<evidence type="ECO:0000256" key="12">
    <source>
        <dbReference type="ARBA" id="ARBA00023204"/>
    </source>
</evidence>
<dbReference type="GO" id="GO:0031573">
    <property type="term" value="P:mitotic intra-S DNA damage checkpoint signaling"/>
    <property type="evidence" value="ECO:0007669"/>
    <property type="project" value="TreeGrafter"/>
</dbReference>
<keyword evidence="14 16" id="KW-0539">Nucleus</keyword>
<dbReference type="GO" id="GO:0000723">
    <property type="term" value="P:telomere maintenance"/>
    <property type="evidence" value="ECO:0007669"/>
    <property type="project" value="TreeGrafter"/>
</dbReference>
<evidence type="ECO:0000256" key="11">
    <source>
        <dbReference type="ARBA" id="ARBA00022839"/>
    </source>
</evidence>
<evidence type="ECO:0000256" key="2">
    <source>
        <dbReference type="ARBA" id="ARBA00004123"/>
    </source>
</evidence>
<keyword evidence="5" id="KW-0158">Chromosome</keyword>
<dbReference type="KEGG" id="asau:88172134"/>
<evidence type="ECO:0000256" key="1">
    <source>
        <dbReference type="ARBA" id="ARBA00001936"/>
    </source>
</evidence>
<evidence type="ECO:0000256" key="9">
    <source>
        <dbReference type="ARBA" id="ARBA00022763"/>
    </source>
</evidence>
<evidence type="ECO:0000256" key="18">
    <source>
        <dbReference type="RuleBase" id="RU003447"/>
    </source>
</evidence>
<keyword evidence="13 16" id="KW-0464">Manganese</keyword>
<dbReference type="Gene3D" id="3.30.110.110">
    <property type="entry name" value="Mre11, capping domain"/>
    <property type="match status" value="1"/>
</dbReference>
<evidence type="ECO:0000256" key="5">
    <source>
        <dbReference type="ARBA" id="ARBA00022454"/>
    </source>
</evidence>
<keyword evidence="6 16" id="KW-0540">Nuclease</keyword>
<dbReference type="GO" id="GO:0030870">
    <property type="term" value="C:Mre11 complex"/>
    <property type="evidence" value="ECO:0007669"/>
    <property type="project" value="UniProtKB-UniRule"/>
</dbReference>
<evidence type="ECO:0000256" key="15">
    <source>
        <dbReference type="ARBA" id="ARBA00023254"/>
    </source>
</evidence>
<keyword evidence="15 16" id="KW-0469">Meiosis</keyword>
<evidence type="ECO:0000256" key="13">
    <source>
        <dbReference type="ARBA" id="ARBA00023211"/>
    </source>
</evidence>
<dbReference type="Pfam" id="PF04152">
    <property type="entry name" value="Mre11_DNA_bind"/>
    <property type="match status" value="1"/>
</dbReference>
<feature type="compositionally biased region" description="Polar residues" evidence="19">
    <location>
        <begin position="539"/>
        <end position="559"/>
    </location>
</feature>
<protein>
    <recommendedName>
        <fullName evidence="16">Double-strand break repair protein</fullName>
    </recommendedName>
</protein>
<sequence length="657" mass="72960">MPPVDSIPPGPDTVRILLTTDNHVGYLDSDPIRGNDSWITFQEITRLAKTHDVDMMVQGGDLFHVSRPSKKALYHVIQALRLNCLGDRPCELELLSDPSLALRASETVNYEDPNLNVAVPMFAISGNHDDATGEGLLSPLDVMAATGLVNYFGQVPLQDKLQATPLVFQKGSSKLALYGINNVRDERLQRIMRSGNMTFQRPANNSDFFNLLCIHQNHHRRSMTSYVPEDFLPLFLDFVFWGHEHECIPFPQYNPTTGFDTLQAGSSVATSLSEGETAKKFVFILDIKGTDYAITPIPLQTVRPFVMEDVSLKDEGFMEGPASKSDIADFLFEKVNELIAEAKNLYKAAGGTDEDILPLIRLRVDHTGDYEIENARRFSNKFVGKVANVNDIIHYFTKKVPERQAGSTKVVDLKLQLEASQKVTIQQLLKEHLGESSLHLVPEDGMFDVTRKFIEQDDKQVFLDFVKQTIENATSSLLDVDLKEDELQLDDGDNVKKSFRELLTKLKIDSKKEDSDTLPPLKELPLRTSTKVQVKKTPESTPAPTSRGRSQARGASTKSKAVVVSEDDGESDPEILSDSEDDIVDSDLEDEANNYVTASSRPTRAKTPAKKASVKKTSKPAAPKKQPRVLKAPAKKPSTRKAASSDNHLLDDLLSLG</sequence>
<organism evidence="21 22">
    <name type="scientific">Australozyma saopauloensis</name>
    <dbReference type="NCBI Taxonomy" id="291208"/>
    <lineage>
        <taxon>Eukaryota</taxon>
        <taxon>Fungi</taxon>
        <taxon>Dikarya</taxon>
        <taxon>Ascomycota</taxon>
        <taxon>Saccharomycotina</taxon>
        <taxon>Pichiomycetes</taxon>
        <taxon>Metschnikowiaceae</taxon>
        <taxon>Australozyma</taxon>
    </lineage>
</organism>